<organism evidence="1 2">
    <name type="scientific">Filifactor villosus</name>
    <dbReference type="NCBI Taxonomy" id="29374"/>
    <lineage>
        <taxon>Bacteria</taxon>
        <taxon>Bacillati</taxon>
        <taxon>Bacillota</taxon>
        <taxon>Clostridia</taxon>
        <taxon>Peptostreptococcales</taxon>
        <taxon>Filifactoraceae</taxon>
        <taxon>Filifactor</taxon>
    </lineage>
</organism>
<proteinExistence type="predicted"/>
<accession>A0ABV9QLI2</accession>
<protein>
    <submittedName>
        <fullName evidence="1">Uncharacterized protein</fullName>
    </submittedName>
</protein>
<sequence>MTSLKPKDIFQKMVDYLFSYMEPYGFRLTKSNEIKKKNKLFSTRIFFFRDYKNYIAPDGSWGTVNTEIYCFINIKGKEGVYRLDFADVAYHRFQLYDKNARDLNYTLVDEIWKIIKENYVNVIVGLETKPHSQLLAMPLVPETTSKDSNLFYTCSLKRELLEIFDFQDVLDKYDKNSEFYYRPQEQAKRRQDSYFLTNGSRINREFCERLDETYLFELLDRAYIFLKTTEIHTARLDEEYRICRKNQFAEKERFVLSVFMILYCDVYIPFKKEESVSQLTQEISELHIKLFKE</sequence>
<dbReference type="EMBL" id="JBHSHL010000038">
    <property type="protein sequence ID" value="MFC4805180.1"/>
    <property type="molecule type" value="Genomic_DNA"/>
</dbReference>
<comment type="caution">
    <text evidence="1">The sequence shown here is derived from an EMBL/GenBank/DDBJ whole genome shotgun (WGS) entry which is preliminary data.</text>
</comment>
<evidence type="ECO:0000313" key="2">
    <source>
        <dbReference type="Proteomes" id="UP001595916"/>
    </source>
</evidence>
<dbReference type="Proteomes" id="UP001595916">
    <property type="component" value="Unassembled WGS sequence"/>
</dbReference>
<evidence type="ECO:0000313" key="1">
    <source>
        <dbReference type="EMBL" id="MFC4805180.1"/>
    </source>
</evidence>
<gene>
    <name evidence="1" type="ORF">ACFO4R_08800</name>
</gene>
<name>A0ABV9QLI2_9FIRM</name>
<keyword evidence="2" id="KW-1185">Reference proteome</keyword>
<reference evidence="2" key="1">
    <citation type="journal article" date="2019" name="Int. J. Syst. Evol. Microbiol.">
        <title>The Global Catalogue of Microorganisms (GCM) 10K type strain sequencing project: providing services to taxonomists for standard genome sequencing and annotation.</title>
        <authorList>
            <consortium name="The Broad Institute Genomics Platform"/>
            <consortium name="The Broad Institute Genome Sequencing Center for Infectious Disease"/>
            <person name="Wu L."/>
            <person name="Ma J."/>
        </authorList>
    </citation>
    <scope>NUCLEOTIDE SEQUENCE [LARGE SCALE GENOMIC DNA]</scope>
    <source>
        <strain evidence="2">CCUG 46385</strain>
    </source>
</reference>
<dbReference type="RefSeq" id="WP_379788723.1">
    <property type="nucleotide sequence ID" value="NZ_JBHSHL010000038.1"/>
</dbReference>